<accession>A0A3B0XSH2</accession>
<protein>
    <recommendedName>
        <fullName evidence="3">TETRATRICOPEPTIDE REPEAT FAMILY PROTEIN</fullName>
    </recommendedName>
</protein>
<dbReference type="AlphaFoldDB" id="A0A3B0XSH2"/>
<dbReference type="Gene3D" id="1.25.40.10">
    <property type="entry name" value="Tetratricopeptide repeat domain"/>
    <property type="match status" value="1"/>
</dbReference>
<evidence type="ECO:0008006" key="3">
    <source>
        <dbReference type="Google" id="ProtNLM"/>
    </source>
</evidence>
<gene>
    <name evidence="2" type="ORF">MNBD_GAMMA10-1821</name>
</gene>
<dbReference type="Pfam" id="PF08238">
    <property type="entry name" value="Sel1"/>
    <property type="match status" value="2"/>
</dbReference>
<dbReference type="PANTHER" id="PTHR43628:SF1">
    <property type="entry name" value="CHITIN SYNTHASE REGULATORY FACTOR 2-RELATED"/>
    <property type="match status" value="1"/>
</dbReference>
<dbReference type="SUPFAM" id="SSF81901">
    <property type="entry name" value="HCP-like"/>
    <property type="match status" value="1"/>
</dbReference>
<dbReference type="SMART" id="SM00671">
    <property type="entry name" value="SEL1"/>
    <property type="match status" value="2"/>
</dbReference>
<feature type="compositionally biased region" description="Acidic residues" evidence="1">
    <location>
        <begin position="261"/>
        <end position="270"/>
    </location>
</feature>
<feature type="region of interest" description="Disordered" evidence="1">
    <location>
        <begin position="179"/>
        <end position="270"/>
    </location>
</feature>
<feature type="compositionally biased region" description="Basic and acidic residues" evidence="1">
    <location>
        <begin position="226"/>
        <end position="249"/>
    </location>
</feature>
<evidence type="ECO:0000313" key="2">
    <source>
        <dbReference type="EMBL" id="VAW64809.1"/>
    </source>
</evidence>
<dbReference type="EMBL" id="UOFJ01000150">
    <property type="protein sequence ID" value="VAW64809.1"/>
    <property type="molecule type" value="Genomic_DNA"/>
</dbReference>
<organism evidence="2">
    <name type="scientific">hydrothermal vent metagenome</name>
    <dbReference type="NCBI Taxonomy" id="652676"/>
    <lineage>
        <taxon>unclassified sequences</taxon>
        <taxon>metagenomes</taxon>
        <taxon>ecological metagenomes</taxon>
    </lineage>
</organism>
<dbReference type="InterPro" id="IPR006597">
    <property type="entry name" value="Sel1-like"/>
</dbReference>
<dbReference type="PANTHER" id="PTHR43628">
    <property type="entry name" value="ACTIVATOR OF C KINASE PROTEIN 1-RELATED"/>
    <property type="match status" value="1"/>
</dbReference>
<feature type="compositionally biased region" description="Polar residues" evidence="1">
    <location>
        <begin position="250"/>
        <end position="260"/>
    </location>
</feature>
<name>A0A3B0XSH2_9ZZZZ</name>
<evidence type="ECO:0000256" key="1">
    <source>
        <dbReference type="SAM" id="MobiDB-lite"/>
    </source>
</evidence>
<dbReference type="InterPro" id="IPR011990">
    <property type="entry name" value="TPR-like_helical_dom_sf"/>
</dbReference>
<dbReference type="InterPro" id="IPR052945">
    <property type="entry name" value="Mitotic_Regulator"/>
</dbReference>
<feature type="compositionally biased region" description="Basic residues" evidence="1">
    <location>
        <begin position="195"/>
        <end position="204"/>
    </location>
</feature>
<reference evidence="2" key="1">
    <citation type="submission" date="2018-06" db="EMBL/GenBank/DDBJ databases">
        <authorList>
            <person name="Zhirakovskaya E."/>
        </authorList>
    </citation>
    <scope>NUCLEOTIDE SEQUENCE</scope>
</reference>
<sequence length="270" mass="31206">MRSSTYKRSIYTLFFNCSLIFILPGSINAAIFGQQIFELQRKQAEKGNTLAQFKLGTFYEFGISVEKNSDIAKVWYIKASRKKYKPAINRLTYLDIKENGYDEGEHAQWFSRISEQAQQGKANSLIILAQMYHNGIVVKKDLSKALNLMKKASLKNRAEVDAEILEIQAKINTAKKRNIKKSTSDITSKKTPEKAKKKLTKPVTKKTSAPFVSQKKMPVKNKIKKNTVEKNKQAEKEKRYKEAMWKLHQESMQLQQTQQWAEDDEDEDLQ</sequence>
<proteinExistence type="predicted"/>